<organism evidence="2 3">
    <name type="scientific">Liquidambar formosana</name>
    <name type="common">Formosan gum</name>
    <dbReference type="NCBI Taxonomy" id="63359"/>
    <lineage>
        <taxon>Eukaryota</taxon>
        <taxon>Viridiplantae</taxon>
        <taxon>Streptophyta</taxon>
        <taxon>Embryophyta</taxon>
        <taxon>Tracheophyta</taxon>
        <taxon>Spermatophyta</taxon>
        <taxon>Magnoliopsida</taxon>
        <taxon>eudicotyledons</taxon>
        <taxon>Gunneridae</taxon>
        <taxon>Pentapetalae</taxon>
        <taxon>Saxifragales</taxon>
        <taxon>Altingiaceae</taxon>
        <taxon>Liquidambar</taxon>
    </lineage>
</organism>
<protein>
    <submittedName>
        <fullName evidence="2">Uncharacterized protein</fullName>
    </submittedName>
</protein>
<evidence type="ECO:0000313" key="2">
    <source>
        <dbReference type="EMBL" id="KAK9280895.1"/>
    </source>
</evidence>
<keyword evidence="1" id="KW-0732">Signal</keyword>
<accession>A0AAP0RRR3</accession>
<sequence>MEGKNVKALVVAVMVMVMSIGHATASFRECYAACYADCISVLRHSMPYVQNKLLPCALKCLKKCFHPADDHLYYYATKMESCVDNCSNKDCNIKH</sequence>
<dbReference type="AlphaFoldDB" id="A0AAP0RRR3"/>
<gene>
    <name evidence="2" type="ORF">L1049_003786</name>
</gene>
<keyword evidence="3" id="KW-1185">Reference proteome</keyword>
<evidence type="ECO:0000256" key="1">
    <source>
        <dbReference type="SAM" id="SignalP"/>
    </source>
</evidence>
<proteinExistence type="predicted"/>
<feature type="signal peptide" evidence="1">
    <location>
        <begin position="1"/>
        <end position="25"/>
    </location>
</feature>
<feature type="chain" id="PRO_5042980190" evidence="1">
    <location>
        <begin position="26"/>
        <end position="95"/>
    </location>
</feature>
<name>A0AAP0RRR3_LIQFO</name>
<comment type="caution">
    <text evidence="2">The sequence shown here is derived from an EMBL/GenBank/DDBJ whole genome shotgun (WGS) entry which is preliminary data.</text>
</comment>
<dbReference type="Proteomes" id="UP001415857">
    <property type="component" value="Unassembled WGS sequence"/>
</dbReference>
<evidence type="ECO:0000313" key="3">
    <source>
        <dbReference type="Proteomes" id="UP001415857"/>
    </source>
</evidence>
<dbReference type="EMBL" id="JBBPBK010000007">
    <property type="protein sequence ID" value="KAK9280895.1"/>
    <property type="molecule type" value="Genomic_DNA"/>
</dbReference>
<reference evidence="2 3" key="1">
    <citation type="journal article" date="2024" name="Plant J.">
        <title>Genome sequences and population genomics reveal climatic adaptation and genomic divergence between two closely related sweetgum species.</title>
        <authorList>
            <person name="Xu W.Q."/>
            <person name="Ren C.Q."/>
            <person name="Zhang X.Y."/>
            <person name="Comes H.P."/>
            <person name="Liu X.H."/>
            <person name="Li Y.G."/>
            <person name="Kettle C.J."/>
            <person name="Jalonen R."/>
            <person name="Gaisberger H."/>
            <person name="Ma Y.Z."/>
            <person name="Qiu Y.X."/>
        </authorList>
    </citation>
    <scope>NUCLEOTIDE SEQUENCE [LARGE SCALE GENOMIC DNA]</scope>
    <source>
        <strain evidence="2">Hangzhou</strain>
    </source>
</reference>